<keyword evidence="3" id="KW-1185">Reference proteome</keyword>
<dbReference type="RefSeq" id="WP_212534037.1">
    <property type="nucleotide sequence ID" value="NZ_JAGSOG010000510.1"/>
</dbReference>
<dbReference type="SUPFAM" id="SSF88713">
    <property type="entry name" value="Glycoside hydrolase/deacetylase"/>
    <property type="match status" value="1"/>
</dbReference>
<dbReference type="InterPro" id="IPR050248">
    <property type="entry name" value="Polysacc_deacetylase_ArnD"/>
</dbReference>
<dbReference type="EMBL" id="JAGSOG010000510">
    <property type="protein sequence ID" value="MBR7839613.1"/>
    <property type="molecule type" value="Genomic_DNA"/>
</dbReference>
<comment type="caution">
    <text evidence="2">The sequence shown here is derived from an EMBL/GenBank/DDBJ whole genome shotgun (WGS) entry which is preliminary data.</text>
</comment>
<dbReference type="Gene3D" id="3.20.20.370">
    <property type="entry name" value="Glycoside hydrolase/deacetylase"/>
    <property type="match status" value="1"/>
</dbReference>
<dbReference type="CDD" id="cd10917">
    <property type="entry name" value="CE4_NodB_like_6s_7s"/>
    <property type="match status" value="1"/>
</dbReference>
<protein>
    <submittedName>
        <fullName evidence="2">Polysaccharide deacetylase family protein</fullName>
    </submittedName>
</protein>
<dbReference type="PROSITE" id="PS51677">
    <property type="entry name" value="NODB"/>
    <property type="match status" value="1"/>
</dbReference>
<evidence type="ECO:0000313" key="3">
    <source>
        <dbReference type="Proteomes" id="UP000675781"/>
    </source>
</evidence>
<dbReference type="PANTHER" id="PTHR10587">
    <property type="entry name" value="GLYCOSYL TRANSFERASE-RELATED"/>
    <property type="match status" value="1"/>
</dbReference>
<dbReference type="GO" id="GO:0005975">
    <property type="term" value="P:carbohydrate metabolic process"/>
    <property type="evidence" value="ECO:0007669"/>
    <property type="project" value="InterPro"/>
</dbReference>
<proteinExistence type="predicted"/>
<sequence length="199" mass="21587">MTDAVALTFHGDGTPALANALLTAAEKHGARVTVMAVGRWLGRYPQMAQRVLHGGHELGNHTEHHLAIDRMSETLAYNEIEQCALRLEKLTGSRGRWFRQSQGQHATPEVRAAALRAGYSTLLSYDLDPMDYRDPGSDAVMRNVLSRIRGGDVVSMHLGHPGTVAALPQILDGLRERGLRPVTASELFPLTPPGGIVPS</sequence>
<feature type="domain" description="NodB homology" evidence="1">
    <location>
        <begin position="3"/>
        <end position="182"/>
    </location>
</feature>
<dbReference type="InterPro" id="IPR002509">
    <property type="entry name" value="NODB_dom"/>
</dbReference>
<reference evidence="2" key="1">
    <citation type="submission" date="2021-04" db="EMBL/GenBank/DDBJ databases">
        <title>Genome based classification of Actinospica acidithermotolerans sp. nov., an actinobacterium isolated from an Indonesian hot spring.</title>
        <authorList>
            <person name="Kusuma A.B."/>
            <person name="Putra K.E."/>
            <person name="Nafisah S."/>
            <person name="Loh J."/>
            <person name="Nouioui I."/>
            <person name="Goodfellow M."/>
        </authorList>
    </citation>
    <scope>NUCLEOTIDE SEQUENCE</scope>
    <source>
        <strain evidence="2">CSCA 57</strain>
    </source>
</reference>
<dbReference type="Proteomes" id="UP000675781">
    <property type="component" value="Unassembled WGS sequence"/>
</dbReference>
<accession>A0A941EZM8</accession>
<dbReference type="AlphaFoldDB" id="A0A941EZM8"/>
<dbReference type="PANTHER" id="PTHR10587:SF137">
    <property type="entry name" value="4-DEOXY-4-FORMAMIDO-L-ARABINOSE-PHOSPHOUNDECAPRENOL DEFORMYLASE ARND-RELATED"/>
    <property type="match status" value="1"/>
</dbReference>
<evidence type="ECO:0000313" key="2">
    <source>
        <dbReference type="EMBL" id="MBR7839613.1"/>
    </source>
</evidence>
<dbReference type="InterPro" id="IPR011330">
    <property type="entry name" value="Glyco_hydro/deAcase_b/a-brl"/>
</dbReference>
<dbReference type="GO" id="GO:0016810">
    <property type="term" value="F:hydrolase activity, acting on carbon-nitrogen (but not peptide) bonds"/>
    <property type="evidence" value="ECO:0007669"/>
    <property type="project" value="InterPro"/>
</dbReference>
<dbReference type="Pfam" id="PF01522">
    <property type="entry name" value="Polysacc_deac_1"/>
    <property type="match status" value="1"/>
</dbReference>
<evidence type="ECO:0000259" key="1">
    <source>
        <dbReference type="PROSITE" id="PS51677"/>
    </source>
</evidence>
<name>A0A941EZM8_9ACTN</name>
<organism evidence="2 3">
    <name type="scientific">Actinospica durhamensis</name>
    <dbReference type="NCBI Taxonomy" id="1508375"/>
    <lineage>
        <taxon>Bacteria</taxon>
        <taxon>Bacillati</taxon>
        <taxon>Actinomycetota</taxon>
        <taxon>Actinomycetes</taxon>
        <taxon>Catenulisporales</taxon>
        <taxon>Actinospicaceae</taxon>
        <taxon>Actinospica</taxon>
    </lineage>
</organism>
<gene>
    <name evidence="2" type="ORF">KDL01_40550</name>
</gene>